<evidence type="ECO:0000313" key="2">
    <source>
        <dbReference type="EMBL" id="XFO74765.1"/>
    </source>
</evidence>
<organism evidence="2 3">
    <name type="scientific">Sporomusa acidovorans (strain ATCC 49682 / DSM 3132 / Mol)</name>
    <dbReference type="NCBI Taxonomy" id="1123286"/>
    <lineage>
        <taxon>Bacteria</taxon>
        <taxon>Bacillati</taxon>
        <taxon>Bacillota</taxon>
        <taxon>Negativicutes</taxon>
        <taxon>Selenomonadales</taxon>
        <taxon>Sporomusaceae</taxon>
        <taxon>Sporomusa</taxon>
    </lineage>
</organism>
<keyword evidence="3" id="KW-1185">Reference proteome</keyword>
<protein>
    <submittedName>
        <fullName evidence="2">Uncharacterized protein</fullName>
    </submittedName>
</protein>
<proteinExistence type="predicted"/>
<keyword evidence="1" id="KW-1133">Transmembrane helix</keyword>
<gene>
    <name evidence="2" type="ORF">SPACI_048760</name>
</gene>
<evidence type="ECO:0000256" key="1">
    <source>
        <dbReference type="SAM" id="Phobius"/>
    </source>
</evidence>
<dbReference type="Proteomes" id="UP000216052">
    <property type="component" value="Chromosome"/>
</dbReference>
<evidence type="ECO:0000313" key="3">
    <source>
        <dbReference type="Proteomes" id="UP000216052"/>
    </source>
</evidence>
<reference evidence="2" key="1">
    <citation type="submission" date="2024-05" db="EMBL/GenBank/DDBJ databases">
        <title>Isolation and characterization of Sporomusa carbonis sp. nov., a carboxydotrophic hydrogenogen in the genus of Sporomusa isolated from a charcoal burning pile.</title>
        <authorList>
            <person name="Boeer T."/>
            <person name="Rosenbaum F."/>
            <person name="Eysell L."/>
            <person name="Mueller V."/>
            <person name="Daniel R."/>
            <person name="Poehlein A."/>
        </authorList>
    </citation>
    <scope>NUCLEOTIDE SEQUENCE [LARGE SCALE GENOMIC DNA]</scope>
    <source>
        <strain evidence="2">DSM 3132</strain>
    </source>
</reference>
<sequence length="125" mass="15154">MRELQQQIAENHSIYLQYTYNLWVQYTLFTWKWWLLLFVLVDTSVLPITYMLIYQYNSKWSSFLIAIVIMSAFFSFIAEPFLVWLGIYELITWKHYYSFPLYILYGVILKFIVDLTKSIQSKNSS</sequence>
<dbReference type="EMBL" id="CP155571">
    <property type="protein sequence ID" value="XFO74765.1"/>
    <property type="molecule type" value="Genomic_DNA"/>
</dbReference>
<feature type="transmembrane region" description="Helical" evidence="1">
    <location>
        <begin position="60"/>
        <end position="84"/>
    </location>
</feature>
<keyword evidence="1" id="KW-0812">Transmembrane</keyword>
<feature type="transmembrane region" description="Helical" evidence="1">
    <location>
        <begin position="96"/>
        <end position="113"/>
    </location>
</feature>
<feature type="transmembrane region" description="Helical" evidence="1">
    <location>
        <begin position="33"/>
        <end position="53"/>
    </location>
</feature>
<name>A0ABZ3J908_SPOA4</name>
<accession>A0ABZ3J908</accession>
<keyword evidence="1" id="KW-0472">Membrane</keyword>